<dbReference type="PROSITE" id="PS52004">
    <property type="entry name" value="KS3_2"/>
    <property type="match status" value="1"/>
</dbReference>
<dbReference type="SUPFAM" id="SSF52151">
    <property type="entry name" value="FabD/lysophospholipase-like"/>
    <property type="match status" value="1"/>
</dbReference>
<feature type="region of interest" description="N-terminal hotdog fold" evidence="6">
    <location>
        <begin position="1"/>
        <end position="91"/>
    </location>
</feature>
<dbReference type="EMBL" id="JAMTCK010000034">
    <property type="protein sequence ID" value="MCP2170436.1"/>
    <property type="molecule type" value="Genomic_DNA"/>
</dbReference>
<dbReference type="SUPFAM" id="SSF53901">
    <property type="entry name" value="Thiolase-like"/>
    <property type="match status" value="1"/>
</dbReference>
<dbReference type="InterPro" id="IPR009081">
    <property type="entry name" value="PP-bd_ACP"/>
</dbReference>
<dbReference type="InterPro" id="IPR001227">
    <property type="entry name" value="Ac_transferase_dom_sf"/>
</dbReference>
<dbReference type="InterPro" id="IPR042104">
    <property type="entry name" value="PKS_dehydratase_sf"/>
</dbReference>
<dbReference type="Gene3D" id="1.10.1200.10">
    <property type="entry name" value="ACP-like"/>
    <property type="match status" value="1"/>
</dbReference>
<dbReference type="PROSITE" id="PS50075">
    <property type="entry name" value="CARRIER"/>
    <property type="match status" value="1"/>
</dbReference>
<dbReference type="GO" id="GO:0004312">
    <property type="term" value="F:fatty acid synthase activity"/>
    <property type="evidence" value="ECO:0007669"/>
    <property type="project" value="TreeGrafter"/>
</dbReference>
<dbReference type="Gene3D" id="3.40.47.10">
    <property type="match status" value="2"/>
</dbReference>
<dbReference type="Pfam" id="PF00698">
    <property type="entry name" value="Acyl_transf_1"/>
    <property type="match status" value="1"/>
</dbReference>
<keyword evidence="1" id="KW-0596">Phosphopantetheine</keyword>
<dbReference type="InterPro" id="IPR049900">
    <property type="entry name" value="PKS_mFAS_DH"/>
</dbReference>
<evidence type="ECO:0000256" key="2">
    <source>
        <dbReference type="ARBA" id="ARBA00022553"/>
    </source>
</evidence>
<comment type="caution">
    <text evidence="6">Lacks conserved residue(s) required for the propagation of feature annotation.</text>
</comment>
<dbReference type="Pfam" id="PF21089">
    <property type="entry name" value="PKS_DH_N"/>
    <property type="match status" value="2"/>
</dbReference>
<dbReference type="PANTHER" id="PTHR43775:SF51">
    <property type="entry name" value="INACTIVE PHENOLPHTHIOCEROL SYNTHESIS POLYKETIDE SYNTHASE TYPE I PKS1-RELATED"/>
    <property type="match status" value="1"/>
</dbReference>
<dbReference type="SMART" id="SM00823">
    <property type="entry name" value="PKS_PP"/>
    <property type="match status" value="1"/>
</dbReference>
<sequence>MGTVLLPGTAFVELALRAGEQAGCDRIDELTIEAPITLSEEDGVQVQIALSTPDASGCRTVAIHSRPADAEFDDAWTRHATGVLTAETSPPAFDLATWPPPDAAEIDVTGLYQDFADRGFDYGPTFAGLRAAWRRDDAIYAEIALPEQPALTPDRFGVHPALLDAALHSAVLGVFADSGGGRLPFAWSGVSRHAAGPASLRVRLTATGPDALALAVADGTGRPVLSVDSLAMREVIADQLRPVGRRVPRSLYQVNWVSVSGGAENTAGQSQWIVLGEDENRITNLLRTRVSIVDTAQSVPDTVLLPVTAGSGVDPTVAVRALVNNVTAVLQSWITEERFANARLVVVTRGAVAVDSDPTADVDPAAAAVWGLVRAAQAEHPGRFLLVDLDDQDSSVLVLPALLNAAEPQLAVRNGMAFAPRLGRPASASVQDEPLANLLGTVLVTGGTGALGGLLARELIDRGAHRVVLASRRGPTAPDAADLAAISERVELVACDVADRAALAELVATLPELTAVVHAAGVLADGVLESLTPERFDAVLRPKVDAAWHLHELTKDRDLSAFVLFSSVAGVLGSPGQANYAAANAFLDALAQHRRATGLPATSLAWGPWQQLDGMAGSLTEEDQERISRNGLLPLSAEEAVALLGHASVLNTPVLVPMRLDLTAVRANLGASEVPALLRGLVRHSVQRAEAGSGGGSGLTRRLAGLSEAEQDHLLRGLVSTHVAAVLGHSNPDTVAQDKAFKELGFDSLTAVELRNRLAAATDLRLPATLIFDYPDPASLAEHLRITLLGAEAPGATVAVAGGHTDEPIAIIGMSCRYPGGVTSPEEFWQLVATGRDGISEFPIDRGWDVESLYDPDPERPGKSYTREGGFVHDAAEFDAALFGISPREALAMDPQQRLLLEAAWESFERAGIDIASTRGSRTGVFAGLMYHDYGARLTTAPGEVEGFLGTGNSGSVLSGRIAYTFGLEGPAVTVDTACSSSLVALHLAIQALRQGECTMALAGGVTVMSTPATFVEFSRQRGLAPDGRCKSFAAGADGTGWGEGAGMLLVERLSDARRNGHPILAVVRGSAVNQDGASNGLTAPNGPLFFSGQGGQRVGMGRELYAAFPVYAQAFDEVCAEFEPGLADVVFGAAPGLDETQWTQPALFAVEVALTRLLASWGIRPDVVMGHSIGEITAAHVAGVLSLADAARLVRARAGLMGALPAGGAMLAVAATEAEVREAGLSGGVDVAAVNGPESVVLSGPEAEIGELEQLWRGRGRSVKRLRTSHAFHSGLMDPMLADFRAALAGVRFAEPEIGIVSNLTGELAGVGLVSDPEYWVRHVRGTVRFADGITTLRDQGVATVLEVGPDAVLTAMVSDTVPDELAAVPVLRRDRPEAQSLLAAVGRLHARGATVDWAGLFAGTGARRVDLPTYAFQRERYWLDAVPSTGDASAIGLGSVDHPLLGAAVTLPDSDGILFTGRLSLAAQPWLAEHVVLNTVLLPGAALVELVLRAGAEVGCDQLDELTLGAALVLPESGDVQLRVLVGGADEAGRRSVTVHSRPSGAQEDQPWTQHASGQVSAGGQLAVPLLDGEWPPANADEVDTDSLYDRAAERGFGYGPIFQGVRAAWRRGTEVFAEVALPEEHVSEPGFSLHPALLDAVLQVIGLGEFVPAGGEQPHLPFSWTNVLLTPAGATSLRVRVSSAGPAAVTLAVADEAGAPVAFVESLVVRPVTPQQLGSGRNSWHESLFRLDWTPTRTSSASPTSCAVLGDGLTVAGAQSLPDIAALAAVNPVPQVAFALLIGEPAVDDPAVGAQRVAAHTLDLLQRWLAEDRLAESRLVLVTSGAIAVNPTESVTDLAAAVVWGLVRTAQLEHPGRFVLLDSDTTELPIGLVDSAEPQLALRDGRVLVPRIRRARATPERESRSIADPNGTVLVTGGTGALGGLVARHLAEQGAGHLLLTSRRGLAVPGAGQLVDELSALGTQVTVVACDAADRTALAELLAAVPAEFPLIGVVHAAGVLDDGVLESLTPERFTTVLRSKVDAAWHLHELTKDRDLSAFVLFSSVAGVLG</sequence>
<dbReference type="InterPro" id="IPR036736">
    <property type="entry name" value="ACP-like_sf"/>
</dbReference>
<feature type="active site" description="Proton donor; for dehydratase activity" evidence="6">
    <location>
        <position position="1642"/>
    </location>
</feature>
<dbReference type="GO" id="GO:0006633">
    <property type="term" value="P:fatty acid biosynthetic process"/>
    <property type="evidence" value="ECO:0007669"/>
    <property type="project" value="InterPro"/>
</dbReference>
<keyword evidence="4" id="KW-0677">Repeat</keyword>
<dbReference type="SMART" id="SM00826">
    <property type="entry name" value="PKS_DH"/>
    <property type="match status" value="2"/>
</dbReference>
<dbReference type="Proteomes" id="UP001206128">
    <property type="component" value="Unassembled WGS sequence"/>
</dbReference>
<dbReference type="PANTHER" id="PTHR43775">
    <property type="entry name" value="FATTY ACID SYNTHASE"/>
    <property type="match status" value="1"/>
</dbReference>
<feature type="region of interest" description="C-terminal hotdog fold" evidence="6">
    <location>
        <begin position="1582"/>
        <end position="1721"/>
    </location>
</feature>
<dbReference type="Gene3D" id="3.40.366.10">
    <property type="entry name" value="Malonyl-Coenzyme A Acyl Carrier Protein, domain 2"/>
    <property type="match status" value="1"/>
</dbReference>
<dbReference type="SMART" id="SM01294">
    <property type="entry name" value="PKS_PP_betabranch"/>
    <property type="match status" value="1"/>
</dbReference>
<dbReference type="InterPro" id="IPR006162">
    <property type="entry name" value="Ppantetheine_attach_site"/>
</dbReference>
<dbReference type="Pfam" id="PF22953">
    <property type="entry name" value="SpnB_Rossmann"/>
    <property type="match status" value="2"/>
</dbReference>
<dbReference type="InterPro" id="IPR016039">
    <property type="entry name" value="Thiolase-like"/>
</dbReference>
<proteinExistence type="predicted"/>
<dbReference type="Pfam" id="PF14765">
    <property type="entry name" value="PS-DH"/>
    <property type="match status" value="2"/>
</dbReference>
<dbReference type="SUPFAM" id="SSF55048">
    <property type="entry name" value="Probable ACP-binding domain of malonyl-CoA ACP transacylase"/>
    <property type="match status" value="1"/>
</dbReference>
<dbReference type="InterPro" id="IPR020806">
    <property type="entry name" value="PKS_PP-bd"/>
</dbReference>
<dbReference type="Pfam" id="PF00550">
    <property type="entry name" value="PP-binding"/>
    <property type="match status" value="1"/>
</dbReference>
<dbReference type="GO" id="GO:0031177">
    <property type="term" value="F:phosphopantetheine binding"/>
    <property type="evidence" value="ECO:0007669"/>
    <property type="project" value="InterPro"/>
</dbReference>
<feature type="active site" description="Proton acceptor; for dehydratase activity" evidence="6">
    <location>
        <position position="1476"/>
    </location>
</feature>
<evidence type="ECO:0000256" key="5">
    <source>
        <dbReference type="ARBA" id="ARBA00023315"/>
    </source>
</evidence>
<feature type="domain" description="Ketosynthase family 3 (KS3)" evidence="9">
    <location>
        <begin position="806"/>
        <end position="1305"/>
    </location>
</feature>
<evidence type="ECO:0000259" key="8">
    <source>
        <dbReference type="PROSITE" id="PS50075"/>
    </source>
</evidence>
<feature type="region of interest" description="C-terminal hotdog fold" evidence="6">
    <location>
        <begin position="103"/>
        <end position="241"/>
    </location>
</feature>
<dbReference type="GO" id="GO:0004315">
    <property type="term" value="F:3-oxoacyl-[acyl-carrier-protein] synthase activity"/>
    <property type="evidence" value="ECO:0007669"/>
    <property type="project" value="InterPro"/>
</dbReference>
<dbReference type="CDD" id="cd00833">
    <property type="entry name" value="PKS"/>
    <property type="match status" value="1"/>
</dbReference>
<dbReference type="InterPro" id="IPR055123">
    <property type="entry name" value="SpnB-like_Rossmann"/>
</dbReference>
<dbReference type="SMART" id="SM00822">
    <property type="entry name" value="PKS_KR"/>
    <property type="match status" value="2"/>
</dbReference>
<dbReference type="InterPro" id="IPR057326">
    <property type="entry name" value="KR_dom"/>
</dbReference>
<dbReference type="SMART" id="SM00827">
    <property type="entry name" value="PKS_AT"/>
    <property type="match status" value="1"/>
</dbReference>
<evidence type="ECO:0000259" key="9">
    <source>
        <dbReference type="PROSITE" id="PS52004"/>
    </source>
</evidence>
<dbReference type="InterPro" id="IPR049551">
    <property type="entry name" value="PKS_DH_C"/>
</dbReference>
<dbReference type="InterPro" id="IPR016036">
    <property type="entry name" value="Malonyl_transacylase_ACP-bd"/>
</dbReference>
<evidence type="ECO:0000313" key="11">
    <source>
        <dbReference type="EMBL" id="MCP2170436.1"/>
    </source>
</evidence>
<dbReference type="PROSITE" id="PS00606">
    <property type="entry name" value="KS3_1"/>
    <property type="match status" value="1"/>
</dbReference>
<evidence type="ECO:0000256" key="4">
    <source>
        <dbReference type="ARBA" id="ARBA00022737"/>
    </source>
</evidence>
<dbReference type="InterPro" id="IPR036291">
    <property type="entry name" value="NAD(P)-bd_dom_sf"/>
</dbReference>
<dbReference type="Gene3D" id="3.10.129.110">
    <property type="entry name" value="Polyketide synthase dehydratase"/>
    <property type="match status" value="2"/>
</dbReference>
<keyword evidence="2" id="KW-0597">Phosphoprotein</keyword>
<dbReference type="FunFam" id="1.10.1200.10:FF:000007">
    <property type="entry name" value="Probable polyketide synthase pks17"/>
    <property type="match status" value="1"/>
</dbReference>
<dbReference type="SMART" id="SM00825">
    <property type="entry name" value="PKS_KS"/>
    <property type="match status" value="1"/>
</dbReference>
<dbReference type="CDD" id="cd08956">
    <property type="entry name" value="KR_3_FAS_SDR_x"/>
    <property type="match status" value="2"/>
</dbReference>
<dbReference type="InterPro" id="IPR018201">
    <property type="entry name" value="Ketoacyl_synth_AS"/>
</dbReference>
<evidence type="ECO:0000313" key="12">
    <source>
        <dbReference type="Proteomes" id="UP001206128"/>
    </source>
</evidence>
<dbReference type="PROSITE" id="PS52019">
    <property type="entry name" value="PKS_MFAS_DH"/>
    <property type="match status" value="2"/>
</dbReference>
<feature type="region of interest" description="Disordered" evidence="7">
    <location>
        <begin position="1537"/>
        <end position="1560"/>
    </location>
</feature>
<accession>A0AAE3KJP4</accession>
<feature type="domain" description="Carrier" evidence="8">
    <location>
        <begin position="713"/>
        <end position="788"/>
    </location>
</feature>
<dbReference type="Pfam" id="PF00109">
    <property type="entry name" value="ketoacyl-synt"/>
    <property type="match status" value="1"/>
</dbReference>
<reference evidence="11" key="1">
    <citation type="submission" date="2022-06" db="EMBL/GenBank/DDBJ databases">
        <title>Genomic Encyclopedia of Archaeal and Bacterial Type Strains, Phase II (KMG-II): from individual species to whole genera.</title>
        <authorList>
            <person name="Goeker M."/>
        </authorList>
    </citation>
    <scope>NUCLEOTIDE SEQUENCE</scope>
    <source>
        <strain evidence="11">DSM 43935</strain>
    </source>
</reference>
<dbReference type="Gene3D" id="3.40.50.720">
    <property type="entry name" value="NAD(P)-binding Rossmann-like Domain"/>
    <property type="match status" value="2"/>
</dbReference>
<dbReference type="Gene3D" id="3.30.70.250">
    <property type="entry name" value="Malonyl-CoA ACP transacylase, ACP-binding"/>
    <property type="match status" value="1"/>
</dbReference>
<evidence type="ECO:0000259" key="10">
    <source>
        <dbReference type="PROSITE" id="PS52019"/>
    </source>
</evidence>
<dbReference type="InterPro" id="IPR016035">
    <property type="entry name" value="Acyl_Trfase/lysoPLipase"/>
</dbReference>
<dbReference type="InterPro" id="IPR020807">
    <property type="entry name" value="PKS_DH"/>
</dbReference>
<dbReference type="Pfam" id="PF08659">
    <property type="entry name" value="KR"/>
    <property type="match status" value="2"/>
</dbReference>
<evidence type="ECO:0000256" key="1">
    <source>
        <dbReference type="ARBA" id="ARBA00022450"/>
    </source>
</evidence>
<keyword evidence="3" id="KW-0808">Transferase</keyword>
<keyword evidence="5" id="KW-0012">Acyltransferase</keyword>
<dbReference type="InterPro" id="IPR014030">
    <property type="entry name" value="Ketoacyl_synth_N"/>
</dbReference>
<dbReference type="InterPro" id="IPR013968">
    <property type="entry name" value="PKS_KR"/>
</dbReference>
<dbReference type="Gene3D" id="1.10.1240.100">
    <property type="match status" value="1"/>
</dbReference>
<gene>
    <name evidence="11" type="ORF">LX83_007327</name>
</gene>
<protein>
    <submittedName>
        <fullName evidence="11">Phosphopantetheine attachment site</fullName>
    </submittedName>
</protein>
<evidence type="ECO:0000256" key="3">
    <source>
        <dbReference type="ARBA" id="ARBA00022679"/>
    </source>
</evidence>
<feature type="domain" description="PKS/mFAS DH" evidence="10">
    <location>
        <begin position="1444"/>
        <end position="1721"/>
    </location>
</feature>
<dbReference type="InterPro" id="IPR050091">
    <property type="entry name" value="PKS_NRPS_Biosynth_Enz"/>
</dbReference>
<dbReference type="PROSITE" id="PS00012">
    <property type="entry name" value="PHOSPHOPANTETHEINE"/>
    <property type="match status" value="1"/>
</dbReference>
<comment type="caution">
    <text evidence="11">The sequence shown here is derived from an EMBL/GenBank/DDBJ whole genome shotgun (WGS) entry which is preliminary data.</text>
</comment>
<keyword evidence="12" id="KW-1185">Reference proteome</keyword>
<feature type="non-terminal residue" evidence="11">
    <location>
        <position position="2054"/>
    </location>
</feature>
<feature type="domain" description="PKS/mFAS DH" evidence="10">
    <location>
        <begin position="1"/>
        <end position="241"/>
    </location>
</feature>
<evidence type="ECO:0000256" key="6">
    <source>
        <dbReference type="PROSITE-ProRule" id="PRU01363"/>
    </source>
</evidence>
<feature type="region of interest" description="N-terminal hotdog fold" evidence="6">
    <location>
        <begin position="1444"/>
        <end position="1569"/>
    </location>
</feature>
<dbReference type="InterPro" id="IPR014043">
    <property type="entry name" value="Acyl_transferase_dom"/>
</dbReference>
<dbReference type="InterPro" id="IPR020841">
    <property type="entry name" value="PKS_Beta-ketoAc_synthase_dom"/>
</dbReference>
<dbReference type="InterPro" id="IPR049552">
    <property type="entry name" value="PKS_DH_N"/>
</dbReference>
<dbReference type="SUPFAM" id="SSF51735">
    <property type="entry name" value="NAD(P)-binding Rossmann-fold domains"/>
    <property type="match status" value="4"/>
</dbReference>
<organism evidence="11 12">
    <name type="scientific">Goodfellowiella coeruleoviolacea</name>
    <dbReference type="NCBI Taxonomy" id="334858"/>
    <lineage>
        <taxon>Bacteria</taxon>
        <taxon>Bacillati</taxon>
        <taxon>Actinomycetota</taxon>
        <taxon>Actinomycetes</taxon>
        <taxon>Pseudonocardiales</taxon>
        <taxon>Pseudonocardiaceae</taxon>
        <taxon>Goodfellowiella</taxon>
    </lineage>
</organism>
<evidence type="ECO:0000256" key="7">
    <source>
        <dbReference type="SAM" id="MobiDB-lite"/>
    </source>
</evidence>
<dbReference type="SUPFAM" id="SSF47336">
    <property type="entry name" value="ACP-like"/>
    <property type="match status" value="1"/>
</dbReference>
<name>A0AAE3KJP4_9PSEU</name>